<name>A0AAV4NXA7_CAEEX</name>
<dbReference type="Proteomes" id="UP001054945">
    <property type="component" value="Unassembled WGS sequence"/>
</dbReference>
<accession>A0AAV4NXA7</accession>
<dbReference type="EMBL" id="BPLR01003873">
    <property type="protein sequence ID" value="GIX89537.1"/>
    <property type="molecule type" value="Genomic_DNA"/>
</dbReference>
<sequence length="75" mass="8203">MRGMGTGEKKKVHPPRSTAWMVAIAQHENILTNSAPCTPNVKGKIAVPPLLLPSICRIFPNDAGWAKRSRSLKNL</sequence>
<organism evidence="1 2">
    <name type="scientific">Caerostris extrusa</name>
    <name type="common">Bark spider</name>
    <name type="synonym">Caerostris bankana</name>
    <dbReference type="NCBI Taxonomy" id="172846"/>
    <lineage>
        <taxon>Eukaryota</taxon>
        <taxon>Metazoa</taxon>
        <taxon>Ecdysozoa</taxon>
        <taxon>Arthropoda</taxon>
        <taxon>Chelicerata</taxon>
        <taxon>Arachnida</taxon>
        <taxon>Araneae</taxon>
        <taxon>Araneomorphae</taxon>
        <taxon>Entelegynae</taxon>
        <taxon>Araneoidea</taxon>
        <taxon>Araneidae</taxon>
        <taxon>Caerostris</taxon>
    </lineage>
</organism>
<comment type="caution">
    <text evidence="1">The sequence shown here is derived from an EMBL/GenBank/DDBJ whole genome shotgun (WGS) entry which is preliminary data.</text>
</comment>
<evidence type="ECO:0000313" key="2">
    <source>
        <dbReference type="Proteomes" id="UP001054945"/>
    </source>
</evidence>
<gene>
    <name evidence="1" type="ORF">CEXT_547951</name>
</gene>
<keyword evidence="2" id="KW-1185">Reference proteome</keyword>
<evidence type="ECO:0000313" key="1">
    <source>
        <dbReference type="EMBL" id="GIX89537.1"/>
    </source>
</evidence>
<proteinExistence type="predicted"/>
<reference evidence="1 2" key="1">
    <citation type="submission" date="2021-06" db="EMBL/GenBank/DDBJ databases">
        <title>Caerostris extrusa draft genome.</title>
        <authorList>
            <person name="Kono N."/>
            <person name="Arakawa K."/>
        </authorList>
    </citation>
    <scope>NUCLEOTIDE SEQUENCE [LARGE SCALE GENOMIC DNA]</scope>
</reference>
<protein>
    <submittedName>
        <fullName evidence="1">Uncharacterized protein</fullName>
    </submittedName>
</protein>
<dbReference type="AlphaFoldDB" id="A0AAV4NXA7"/>